<name>U7QNW2_9CYAN</name>
<dbReference type="Proteomes" id="UP000017127">
    <property type="component" value="Unassembled WGS sequence"/>
</dbReference>
<feature type="coiled-coil region" evidence="1">
    <location>
        <begin position="32"/>
        <end position="59"/>
    </location>
</feature>
<dbReference type="RefSeq" id="WP_023064775.1">
    <property type="nucleotide sequence ID" value="NZ_AUZM01000006.1"/>
</dbReference>
<keyword evidence="3" id="KW-1185">Reference proteome</keyword>
<proteinExistence type="predicted"/>
<evidence type="ECO:0000313" key="3">
    <source>
        <dbReference type="Proteomes" id="UP000017127"/>
    </source>
</evidence>
<reference evidence="2 3" key="1">
    <citation type="journal article" date="2013" name="Front. Microbiol.">
        <title>Comparative genomic analyses of the cyanobacterium, Lyngbya aestuarii BL J, a powerful hydrogen producer.</title>
        <authorList>
            <person name="Kothari A."/>
            <person name="Vaughn M."/>
            <person name="Garcia-Pichel F."/>
        </authorList>
    </citation>
    <scope>NUCLEOTIDE SEQUENCE [LARGE SCALE GENOMIC DNA]</scope>
    <source>
        <strain evidence="2 3">BL J</strain>
    </source>
</reference>
<keyword evidence="1" id="KW-0175">Coiled coil</keyword>
<comment type="caution">
    <text evidence="2">The sequence shown here is derived from an EMBL/GenBank/DDBJ whole genome shotgun (WGS) entry which is preliminary data.</text>
</comment>
<protein>
    <submittedName>
        <fullName evidence="2">Uncharacterized protein</fullName>
    </submittedName>
</protein>
<dbReference type="AlphaFoldDB" id="U7QNW2"/>
<evidence type="ECO:0000313" key="2">
    <source>
        <dbReference type="EMBL" id="ERT08942.1"/>
    </source>
</evidence>
<gene>
    <name evidence="2" type="ORF">M595_0992</name>
</gene>
<dbReference type="OrthoDB" id="647741at2"/>
<sequence>MSGLRDFLQDIDRRYPPNTDFGYIRYLNNEHIIRLIEENQRLKYENSELKYESERLKIEFQDEIERLKIDRDTLLKLITIPPIIKCNNFSDLPENAGIIYFMQEENTLCVKIGHSTGISSRRSNLQTGNPRELHLLGYVEGDKELEKEFHTTYRNFRIEGRREWYYNPPLRYSY</sequence>
<accession>U7QNW2</accession>
<dbReference type="Pfam" id="PF13455">
    <property type="entry name" value="MUG113"/>
    <property type="match status" value="1"/>
</dbReference>
<dbReference type="EMBL" id="AUZM01000006">
    <property type="protein sequence ID" value="ERT08942.1"/>
    <property type="molecule type" value="Genomic_DNA"/>
</dbReference>
<evidence type="ECO:0000256" key="1">
    <source>
        <dbReference type="SAM" id="Coils"/>
    </source>
</evidence>
<organism evidence="2 3">
    <name type="scientific">Lyngbya aestuarii BL J</name>
    <dbReference type="NCBI Taxonomy" id="1348334"/>
    <lineage>
        <taxon>Bacteria</taxon>
        <taxon>Bacillati</taxon>
        <taxon>Cyanobacteriota</taxon>
        <taxon>Cyanophyceae</taxon>
        <taxon>Oscillatoriophycideae</taxon>
        <taxon>Oscillatoriales</taxon>
        <taxon>Microcoleaceae</taxon>
        <taxon>Lyngbya</taxon>
    </lineage>
</organism>